<feature type="domain" description="YdhG-like" evidence="1">
    <location>
        <begin position="16"/>
        <end position="112"/>
    </location>
</feature>
<sequence length="125" mass="14827">MKPVDEYFIKQKEPYQSIMLYVRDVILNTLPGVEERYSYKIPFYNIEKKPMVYLNILKGKNYVDVGFVQGILLEKDFPILKNDNKRKQVRSIQLKSIEDLNQENFVALLHAAAEQLKKSKRAWFI</sequence>
<evidence type="ECO:0000313" key="2">
    <source>
        <dbReference type="EMBL" id="GAA4943409.1"/>
    </source>
</evidence>
<gene>
    <name evidence="2" type="ORF">GCM10023314_15590</name>
</gene>
<organism evidence="2 3">
    <name type="scientific">Algibacter agarivorans</name>
    <dbReference type="NCBI Taxonomy" id="1109741"/>
    <lineage>
        <taxon>Bacteria</taxon>
        <taxon>Pseudomonadati</taxon>
        <taxon>Bacteroidota</taxon>
        <taxon>Flavobacteriia</taxon>
        <taxon>Flavobacteriales</taxon>
        <taxon>Flavobacteriaceae</taxon>
        <taxon>Algibacter</taxon>
    </lineage>
</organism>
<dbReference type="SUPFAM" id="SSF159888">
    <property type="entry name" value="YdhG-like"/>
    <property type="match status" value="1"/>
</dbReference>
<dbReference type="Gene3D" id="3.90.1150.200">
    <property type="match status" value="1"/>
</dbReference>
<proteinExistence type="predicted"/>
<name>A0ABP9GHI8_9FLAO</name>
<dbReference type="Pfam" id="PF08818">
    <property type="entry name" value="DUF1801"/>
    <property type="match status" value="1"/>
</dbReference>
<reference evidence="3" key="1">
    <citation type="journal article" date="2019" name="Int. J. Syst. Evol. Microbiol.">
        <title>The Global Catalogue of Microorganisms (GCM) 10K type strain sequencing project: providing services to taxonomists for standard genome sequencing and annotation.</title>
        <authorList>
            <consortium name="The Broad Institute Genomics Platform"/>
            <consortium name="The Broad Institute Genome Sequencing Center for Infectious Disease"/>
            <person name="Wu L."/>
            <person name="Ma J."/>
        </authorList>
    </citation>
    <scope>NUCLEOTIDE SEQUENCE [LARGE SCALE GENOMIC DNA]</scope>
    <source>
        <strain evidence="3">JCM 18285</strain>
    </source>
</reference>
<keyword evidence="3" id="KW-1185">Reference proteome</keyword>
<dbReference type="RefSeq" id="WP_345191259.1">
    <property type="nucleotide sequence ID" value="NZ_BAABJJ010000019.1"/>
</dbReference>
<dbReference type="Proteomes" id="UP001501302">
    <property type="component" value="Unassembled WGS sequence"/>
</dbReference>
<evidence type="ECO:0000313" key="3">
    <source>
        <dbReference type="Proteomes" id="UP001501302"/>
    </source>
</evidence>
<evidence type="ECO:0000259" key="1">
    <source>
        <dbReference type="Pfam" id="PF08818"/>
    </source>
</evidence>
<protein>
    <recommendedName>
        <fullName evidence="1">YdhG-like domain-containing protein</fullName>
    </recommendedName>
</protein>
<comment type="caution">
    <text evidence="2">The sequence shown here is derived from an EMBL/GenBank/DDBJ whole genome shotgun (WGS) entry which is preliminary data.</text>
</comment>
<accession>A0ABP9GHI8</accession>
<dbReference type="EMBL" id="BAABJJ010000019">
    <property type="protein sequence ID" value="GAA4943409.1"/>
    <property type="molecule type" value="Genomic_DNA"/>
</dbReference>
<dbReference type="InterPro" id="IPR014922">
    <property type="entry name" value="YdhG-like"/>
</dbReference>